<reference evidence="1" key="1">
    <citation type="submission" date="2023-08" db="EMBL/GenBank/DDBJ databases">
        <authorList>
            <person name="Audoor S."/>
            <person name="Bilcke G."/>
        </authorList>
    </citation>
    <scope>NUCLEOTIDE SEQUENCE</scope>
</reference>
<sequence>MAVPKGNVVLPRNEGPKAVMFDGKVSPRSGPAKTVMFHGKVEPIHRKDEATKEDVRWYTGNEYFFMRRRATNLAKRLEECDDDDDGEDCSRGLEIVESTAIQERYLKVQRLVHTVVAKHKQAADPEAIAELSRKASQDSIQESIRLAKNDAKHAKKILSETRKEWHGKEKLSTINRIKRLFKRRKKKKK</sequence>
<accession>A0AAD2JN10</accession>
<comment type="caution">
    <text evidence="1">The sequence shown here is derived from an EMBL/GenBank/DDBJ whole genome shotgun (WGS) entry which is preliminary data.</text>
</comment>
<evidence type="ECO:0000313" key="1">
    <source>
        <dbReference type="EMBL" id="CAJ1966100.1"/>
    </source>
</evidence>
<dbReference type="Proteomes" id="UP001295423">
    <property type="component" value="Unassembled WGS sequence"/>
</dbReference>
<gene>
    <name evidence="1" type="ORF">CYCCA115_LOCUS21683</name>
</gene>
<dbReference type="EMBL" id="CAKOGP040002257">
    <property type="protein sequence ID" value="CAJ1966100.1"/>
    <property type="molecule type" value="Genomic_DNA"/>
</dbReference>
<evidence type="ECO:0000313" key="2">
    <source>
        <dbReference type="Proteomes" id="UP001295423"/>
    </source>
</evidence>
<organism evidence="1 2">
    <name type="scientific">Cylindrotheca closterium</name>
    <dbReference type="NCBI Taxonomy" id="2856"/>
    <lineage>
        <taxon>Eukaryota</taxon>
        <taxon>Sar</taxon>
        <taxon>Stramenopiles</taxon>
        <taxon>Ochrophyta</taxon>
        <taxon>Bacillariophyta</taxon>
        <taxon>Bacillariophyceae</taxon>
        <taxon>Bacillariophycidae</taxon>
        <taxon>Bacillariales</taxon>
        <taxon>Bacillariaceae</taxon>
        <taxon>Cylindrotheca</taxon>
    </lineage>
</organism>
<dbReference type="AlphaFoldDB" id="A0AAD2JN10"/>
<name>A0AAD2JN10_9STRA</name>
<keyword evidence="2" id="KW-1185">Reference proteome</keyword>
<protein>
    <submittedName>
        <fullName evidence="1">Uncharacterized protein</fullName>
    </submittedName>
</protein>
<proteinExistence type="predicted"/>